<feature type="signal peptide" evidence="1">
    <location>
        <begin position="1"/>
        <end position="27"/>
    </location>
</feature>
<keyword evidence="3" id="KW-1185">Reference proteome</keyword>
<sequence length="159" mass="17402">MRISGQLARRRALPLRHLFAVMPPLLAGCTINHYQPRHFEFVTVVKKPKSGSGGWRAACLHVPIVNTATWDTFFCKMGVEMPLETKAEGAISTALAQRIAADCANEAGRLVLGFPNSPSPGLVCQDFKSTFHTILNRAVLGSQVTTLCDKETTPHVIEF</sequence>
<comment type="caution">
    <text evidence="2">The sequence shown here is derived from an EMBL/GenBank/DDBJ whole genome shotgun (WGS) entry which is preliminary data.</text>
</comment>
<evidence type="ECO:0000256" key="1">
    <source>
        <dbReference type="SAM" id="SignalP"/>
    </source>
</evidence>
<dbReference type="PROSITE" id="PS51257">
    <property type="entry name" value="PROKAR_LIPOPROTEIN"/>
    <property type="match status" value="1"/>
</dbReference>
<name>A0ABT4A315_9BACT</name>
<evidence type="ECO:0000313" key="3">
    <source>
        <dbReference type="Proteomes" id="UP001207654"/>
    </source>
</evidence>
<dbReference type="RefSeq" id="WP_267534943.1">
    <property type="nucleotide sequence ID" value="NZ_JAPNKA010000001.1"/>
</dbReference>
<evidence type="ECO:0000313" key="2">
    <source>
        <dbReference type="EMBL" id="MCY1076034.1"/>
    </source>
</evidence>
<accession>A0ABT4A315</accession>
<dbReference type="Proteomes" id="UP001207654">
    <property type="component" value="Unassembled WGS sequence"/>
</dbReference>
<dbReference type="EMBL" id="JAPNKA010000001">
    <property type="protein sequence ID" value="MCY1076034.1"/>
    <property type="molecule type" value="Genomic_DNA"/>
</dbReference>
<protein>
    <recommendedName>
        <fullName evidence="4">Lipoprotein</fullName>
    </recommendedName>
</protein>
<reference evidence="2 3" key="1">
    <citation type="submission" date="2022-11" db="EMBL/GenBank/DDBJ databases">
        <title>Minimal conservation of predation-associated metabolite biosynthetic gene clusters underscores biosynthetic potential of Myxococcota including descriptions for ten novel species: Archangium lansinium sp. nov., Myxococcus landrumus sp. nov., Nannocystis bai.</title>
        <authorList>
            <person name="Ahearne A."/>
            <person name="Stevens C."/>
            <person name="Phillips K."/>
        </authorList>
    </citation>
    <scope>NUCLEOTIDE SEQUENCE [LARGE SCALE GENOMIC DNA]</scope>
    <source>
        <strain evidence="2 3">MIWBW</strain>
    </source>
</reference>
<organism evidence="2 3">
    <name type="scientific">Archangium lansingense</name>
    <dbReference type="NCBI Taxonomy" id="2995310"/>
    <lineage>
        <taxon>Bacteria</taxon>
        <taxon>Pseudomonadati</taxon>
        <taxon>Myxococcota</taxon>
        <taxon>Myxococcia</taxon>
        <taxon>Myxococcales</taxon>
        <taxon>Cystobacterineae</taxon>
        <taxon>Archangiaceae</taxon>
        <taxon>Archangium</taxon>
    </lineage>
</organism>
<proteinExistence type="predicted"/>
<evidence type="ECO:0008006" key="4">
    <source>
        <dbReference type="Google" id="ProtNLM"/>
    </source>
</evidence>
<feature type="chain" id="PRO_5046114525" description="Lipoprotein" evidence="1">
    <location>
        <begin position="28"/>
        <end position="159"/>
    </location>
</feature>
<keyword evidence="1" id="KW-0732">Signal</keyword>
<gene>
    <name evidence="2" type="ORF">OV287_16285</name>
</gene>